<dbReference type="AlphaFoldDB" id="A0ABD1ZQL8"/>
<name>A0ABD1ZQL8_9MARC</name>
<organism evidence="1 2">
    <name type="scientific">Riccia fluitans</name>
    <dbReference type="NCBI Taxonomy" id="41844"/>
    <lineage>
        <taxon>Eukaryota</taxon>
        <taxon>Viridiplantae</taxon>
        <taxon>Streptophyta</taxon>
        <taxon>Embryophyta</taxon>
        <taxon>Marchantiophyta</taxon>
        <taxon>Marchantiopsida</taxon>
        <taxon>Marchantiidae</taxon>
        <taxon>Marchantiales</taxon>
        <taxon>Ricciaceae</taxon>
        <taxon>Riccia</taxon>
    </lineage>
</organism>
<accession>A0ABD1ZQL8</accession>
<reference evidence="1 2" key="1">
    <citation type="submission" date="2024-09" db="EMBL/GenBank/DDBJ databases">
        <title>Chromosome-scale assembly of Riccia fluitans.</title>
        <authorList>
            <person name="Paukszto L."/>
            <person name="Sawicki J."/>
            <person name="Karawczyk K."/>
            <person name="Piernik-Szablinska J."/>
            <person name="Szczecinska M."/>
            <person name="Mazdziarz M."/>
        </authorList>
    </citation>
    <scope>NUCLEOTIDE SEQUENCE [LARGE SCALE GENOMIC DNA]</scope>
    <source>
        <strain evidence="1">Rf_01</strain>
        <tissue evidence="1">Aerial parts of the thallus</tissue>
    </source>
</reference>
<keyword evidence="2" id="KW-1185">Reference proteome</keyword>
<proteinExistence type="predicted"/>
<sequence length="134" mass="13922">MDVHLHGACMGKLVGPAGGGGGGGGAGHGVSAQFRVLPNGLPSDFISTDGDRIHTANHFPSLTLRVAAPTPHRTFSPEPLKISDEFISSASTSPAQDAANGFLVHDHASKTTTVLKFVVPLAPLYSVKWNRKSV</sequence>
<evidence type="ECO:0000313" key="2">
    <source>
        <dbReference type="Proteomes" id="UP001605036"/>
    </source>
</evidence>
<dbReference type="Proteomes" id="UP001605036">
    <property type="component" value="Unassembled WGS sequence"/>
</dbReference>
<evidence type="ECO:0000313" key="1">
    <source>
        <dbReference type="EMBL" id="KAL2653673.1"/>
    </source>
</evidence>
<comment type="caution">
    <text evidence="1">The sequence shown here is derived from an EMBL/GenBank/DDBJ whole genome shotgun (WGS) entry which is preliminary data.</text>
</comment>
<gene>
    <name evidence="1" type="ORF">R1flu_021801</name>
</gene>
<dbReference type="EMBL" id="JBHFFA010000001">
    <property type="protein sequence ID" value="KAL2653673.1"/>
    <property type="molecule type" value="Genomic_DNA"/>
</dbReference>
<protein>
    <submittedName>
        <fullName evidence="1">Uncharacterized protein</fullName>
    </submittedName>
</protein>